<evidence type="ECO:0000259" key="14">
    <source>
        <dbReference type="SMART" id="SM00918"/>
    </source>
</evidence>
<organism evidence="15">
    <name type="scientific">Capitella teleta</name>
    <name type="common">Polychaete worm</name>
    <dbReference type="NCBI Taxonomy" id="283909"/>
    <lineage>
        <taxon>Eukaryota</taxon>
        <taxon>Metazoa</taxon>
        <taxon>Spiralia</taxon>
        <taxon>Lophotrochozoa</taxon>
        <taxon>Annelida</taxon>
        <taxon>Polychaeta</taxon>
        <taxon>Sedentaria</taxon>
        <taxon>Scolecida</taxon>
        <taxon>Capitellidae</taxon>
        <taxon>Capitella</taxon>
    </lineage>
</organism>
<keyword evidence="10" id="KW-1071">Ligand-gated ion channel</keyword>
<feature type="signal peptide" evidence="12">
    <location>
        <begin position="1"/>
        <end position="23"/>
    </location>
</feature>
<dbReference type="EnsemblMetazoa" id="CapteT192796">
    <property type="protein sequence ID" value="CapteP192796"/>
    <property type="gene ID" value="CapteG192796"/>
</dbReference>
<name>R7VDX0_CAPTE</name>
<reference evidence="15 17" key="2">
    <citation type="journal article" date="2013" name="Nature">
        <title>Insights into bilaterian evolution from three spiralian genomes.</title>
        <authorList>
            <person name="Simakov O."/>
            <person name="Marletaz F."/>
            <person name="Cho S.J."/>
            <person name="Edsinger-Gonzales E."/>
            <person name="Havlak P."/>
            <person name="Hellsten U."/>
            <person name="Kuo D.H."/>
            <person name="Larsson T."/>
            <person name="Lv J."/>
            <person name="Arendt D."/>
            <person name="Savage R."/>
            <person name="Osoegawa K."/>
            <person name="de Jong P."/>
            <person name="Grimwood J."/>
            <person name="Chapman J.A."/>
            <person name="Shapiro H."/>
            <person name="Aerts A."/>
            <person name="Otillar R.P."/>
            <person name="Terry A.Y."/>
            <person name="Boore J.L."/>
            <person name="Grigoriev I.V."/>
            <person name="Lindberg D.R."/>
            <person name="Seaver E.C."/>
            <person name="Weisblat D.A."/>
            <person name="Putnam N.H."/>
            <person name="Rokhsar D.S."/>
        </authorList>
    </citation>
    <scope>NUCLEOTIDE SEQUENCE</scope>
    <source>
        <strain evidence="15 17">I ESC-2004</strain>
    </source>
</reference>
<dbReference type="EMBL" id="KB294428">
    <property type="protein sequence ID" value="ELU14506.1"/>
    <property type="molecule type" value="Genomic_DNA"/>
</dbReference>
<evidence type="ECO:0000256" key="1">
    <source>
        <dbReference type="ARBA" id="ARBA00004651"/>
    </source>
</evidence>
<evidence type="ECO:0000256" key="12">
    <source>
        <dbReference type="SAM" id="SignalP"/>
    </source>
</evidence>
<keyword evidence="5" id="KW-1133">Transmembrane helix</keyword>
<sequence length="720" mass="81363">MVHACGIILCAMSAFSLLLVTFAETIDFHIHVYDAVSESTVAYLEDKLRQNDSRNKTFSMQRISGSTFRRTKDHFITTDLHVTKCSRCDLMKSIRNHVLCVVDGFENIVRTCSDVEAEDKAMWSLIASLRFTDLFIIGDKGMALDAMTLYSIHVNNILHVDMFIDDMNSLLDVMNESYRGSISHFFVSVTSKNLERVLRQVSRFGPDFNWLFDLRYDFDGVMEDALGNVLEDGDSVAVVSRSGLSRAHLNKGSLLEVKKCFGSCRGNSRLTTVALVSADGYVDVIEDIFPPVFNGFHMRRFRVVTKEYAPFVKRTGQADDGTVKYGGLCIYILDLLADSLNFTYDLYEVPDGLFGVEDERGRWNGMIGEVHDGKADFAVNGITITSGREMVVDFTFPFWEEPTAVLISHFANETRLFSLLKPLHWVVWVAAVANKMPFDSIEAMVEQTEYSYGVERGIVQHMLFQEAESGIYRDIWKGIKTDQDNLVSSIAEGVNKTLSEMYAFIGEKAALKVAINERCDISFIEEEFFKSGFGFAMPEKWPYTKYFNDIIMRLVETGYVENWKRNEAPREVCSWEGKSLQAEPISLDGVSGSFILLALGLVIAGVGLCYERIEQRCCPHFALTSLAQQFVPHNSIILLWRPSAFPSPTAQVELPAVDETPPVDELNNSVAEANVDIKNRDQNFHRNVPVRRVRRMKKVMNTARTKYQLNDINISTHGIG</sequence>
<dbReference type="HOGENOM" id="CLU_384155_0_0_1"/>
<keyword evidence="6" id="KW-0406">Ion transport</keyword>
<dbReference type="InterPro" id="IPR052192">
    <property type="entry name" value="Insect_Ionotropic_Sensory_Rcpt"/>
</dbReference>
<keyword evidence="2" id="KW-0813">Transport</keyword>
<evidence type="ECO:0000256" key="6">
    <source>
        <dbReference type="ARBA" id="ARBA00023065"/>
    </source>
</evidence>
<evidence type="ECO:0000313" key="16">
    <source>
        <dbReference type="EnsemblMetazoa" id="CapteP192796"/>
    </source>
</evidence>
<dbReference type="OrthoDB" id="6083299at2759"/>
<dbReference type="InterPro" id="IPR001320">
    <property type="entry name" value="Iontro_rcpt_C"/>
</dbReference>
<gene>
    <name evidence="15" type="ORF">CAPTEDRAFT_192796</name>
</gene>
<dbReference type="PANTHER" id="PTHR42643:SF24">
    <property type="entry name" value="IONOTROPIC RECEPTOR 60A"/>
    <property type="match status" value="1"/>
</dbReference>
<dbReference type="Proteomes" id="UP000014760">
    <property type="component" value="Unassembled WGS sequence"/>
</dbReference>
<dbReference type="SMART" id="SM00079">
    <property type="entry name" value="PBPe"/>
    <property type="match status" value="1"/>
</dbReference>
<dbReference type="EMBL" id="AMQN01018490">
    <property type="status" value="NOT_ANNOTATED_CDS"/>
    <property type="molecule type" value="Genomic_DNA"/>
</dbReference>
<evidence type="ECO:0000256" key="11">
    <source>
        <dbReference type="ARBA" id="ARBA00023303"/>
    </source>
</evidence>
<reference evidence="17" key="1">
    <citation type="submission" date="2012-12" db="EMBL/GenBank/DDBJ databases">
        <authorList>
            <person name="Hellsten U."/>
            <person name="Grimwood J."/>
            <person name="Chapman J.A."/>
            <person name="Shapiro H."/>
            <person name="Aerts A."/>
            <person name="Otillar R.P."/>
            <person name="Terry A.Y."/>
            <person name="Boore J.L."/>
            <person name="Simakov O."/>
            <person name="Marletaz F."/>
            <person name="Cho S.-J."/>
            <person name="Edsinger-Gonzales E."/>
            <person name="Havlak P."/>
            <person name="Kuo D.-H."/>
            <person name="Larsson T."/>
            <person name="Lv J."/>
            <person name="Arendt D."/>
            <person name="Savage R."/>
            <person name="Osoegawa K."/>
            <person name="de Jong P."/>
            <person name="Lindberg D.R."/>
            <person name="Seaver E.C."/>
            <person name="Weisblat D.A."/>
            <person name="Putnam N.H."/>
            <person name="Grigoriev I.V."/>
            <person name="Rokhsar D.S."/>
        </authorList>
    </citation>
    <scope>NUCLEOTIDE SEQUENCE</scope>
    <source>
        <strain evidence="17">I ESC-2004</strain>
    </source>
</reference>
<evidence type="ECO:0000313" key="17">
    <source>
        <dbReference type="Proteomes" id="UP000014760"/>
    </source>
</evidence>
<keyword evidence="12" id="KW-0732">Signal</keyword>
<dbReference type="PANTHER" id="PTHR42643">
    <property type="entry name" value="IONOTROPIC RECEPTOR 20A-RELATED"/>
    <property type="match status" value="1"/>
</dbReference>
<feature type="domain" description="Ionotropic glutamate receptor L-glutamate and glycine-binding" evidence="14">
    <location>
        <begin position="310"/>
        <end position="372"/>
    </location>
</feature>
<feature type="domain" description="Ionotropic glutamate receptor C-terminal" evidence="13">
    <location>
        <begin position="300"/>
        <end position="570"/>
    </location>
</feature>
<dbReference type="Pfam" id="PF10613">
    <property type="entry name" value="Lig_chan-Glu_bd"/>
    <property type="match status" value="1"/>
</dbReference>
<dbReference type="GO" id="GO:0050906">
    <property type="term" value="P:detection of stimulus involved in sensory perception"/>
    <property type="evidence" value="ECO:0007669"/>
    <property type="project" value="UniProtKB-ARBA"/>
</dbReference>
<dbReference type="SUPFAM" id="SSF53850">
    <property type="entry name" value="Periplasmic binding protein-like II"/>
    <property type="match status" value="1"/>
</dbReference>
<keyword evidence="3" id="KW-1003">Cell membrane</keyword>
<dbReference type="SMART" id="SM00918">
    <property type="entry name" value="Lig_chan-Glu_bd"/>
    <property type="match status" value="1"/>
</dbReference>
<evidence type="ECO:0000259" key="13">
    <source>
        <dbReference type="SMART" id="SM00079"/>
    </source>
</evidence>
<evidence type="ECO:0008006" key="18">
    <source>
        <dbReference type="Google" id="ProtNLM"/>
    </source>
</evidence>
<keyword evidence="4" id="KW-0812">Transmembrane</keyword>
<comment type="subcellular location">
    <subcellularLocation>
        <location evidence="1">Cell membrane</location>
        <topology evidence="1">Multi-pass membrane protein</topology>
    </subcellularLocation>
</comment>
<dbReference type="GO" id="GO:0005886">
    <property type="term" value="C:plasma membrane"/>
    <property type="evidence" value="ECO:0007669"/>
    <property type="project" value="UniProtKB-SubCell"/>
</dbReference>
<dbReference type="FunFam" id="3.40.190.10:FF:000024">
    <property type="entry name" value="Glutamate receptor, ionotropic, delta 1"/>
    <property type="match status" value="1"/>
</dbReference>
<dbReference type="CDD" id="cd13685">
    <property type="entry name" value="PBP2_iGluR_non_NMDA_like"/>
    <property type="match status" value="1"/>
</dbReference>
<dbReference type="EMBL" id="AMQN01018489">
    <property type="status" value="NOT_ANNOTATED_CDS"/>
    <property type="molecule type" value="Genomic_DNA"/>
</dbReference>
<feature type="chain" id="PRO_5008788935" description="Ionotropic glutamate receptor L-glutamate and glycine-binding domain-containing protein" evidence="12">
    <location>
        <begin position="24"/>
        <end position="720"/>
    </location>
</feature>
<dbReference type="GO" id="GO:0015276">
    <property type="term" value="F:ligand-gated monoatomic ion channel activity"/>
    <property type="evidence" value="ECO:0007669"/>
    <property type="project" value="InterPro"/>
</dbReference>
<protein>
    <recommendedName>
        <fullName evidence="18">Ionotropic glutamate receptor L-glutamate and glycine-binding domain-containing protein</fullName>
    </recommendedName>
</protein>
<keyword evidence="8" id="KW-0675">Receptor</keyword>
<evidence type="ECO:0000256" key="5">
    <source>
        <dbReference type="ARBA" id="ARBA00022989"/>
    </source>
</evidence>
<dbReference type="Gene3D" id="3.40.190.10">
    <property type="entry name" value="Periplasmic binding protein-like II"/>
    <property type="match status" value="2"/>
</dbReference>
<evidence type="ECO:0000256" key="9">
    <source>
        <dbReference type="ARBA" id="ARBA00023180"/>
    </source>
</evidence>
<reference evidence="16" key="3">
    <citation type="submission" date="2015-06" db="UniProtKB">
        <authorList>
            <consortium name="EnsemblMetazoa"/>
        </authorList>
    </citation>
    <scope>IDENTIFICATION</scope>
</reference>
<evidence type="ECO:0000256" key="8">
    <source>
        <dbReference type="ARBA" id="ARBA00023170"/>
    </source>
</evidence>
<evidence type="ECO:0000256" key="4">
    <source>
        <dbReference type="ARBA" id="ARBA00022692"/>
    </source>
</evidence>
<evidence type="ECO:0000256" key="2">
    <source>
        <dbReference type="ARBA" id="ARBA00022448"/>
    </source>
</evidence>
<keyword evidence="7" id="KW-0472">Membrane</keyword>
<dbReference type="AlphaFoldDB" id="R7VDX0"/>
<evidence type="ECO:0000256" key="7">
    <source>
        <dbReference type="ARBA" id="ARBA00023136"/>
    </source>
</evidence>
<dbReference type="InterPro" id="IPR019594">
    <property type="entry name" value="Glu/Gly-bd"/>
</dbReference>
<evidence type="ECO:0000256" key="10">
    <source>
        <dbReference type="ARBA" id="ARBA00023286"/>
    </source>
</evidence>
<evidence type="ECO:0000256" key="3">
    <source>
        <dbReference type="ARBA" id="ARBA00022475"/>
    </source>
</evidence>
<proteinExistence type="predicted"/>
<keyword evidence="9" id="KW-0325">Glycoprotein</keyword>
<keyword evidence="17" id="KW-1185">Reference proteome</keyword>
<evidence type="ECO:0000313" key="15">
    <source>
        <dbReference type="EMBL" id="ELU14506.1"/>
    </source>
</evidence>
<accession>R7VDX0</accession>
<keyword evidence="11" id="KW-0407">Ion channel</keyword>